<feature type="region of interest" description="Disordered" evidence="5">
    <location>
        <begin position="415"/>
        <end position="451"/>
    </location>
</feature>
<feature type="transmembrane region" description="Helical" evidence="6">
    <location>
        <begin position="187"/>
        <end position="207"/>
    </location>
</feature>
<dbReference type="InterPro" id="IPR017981">
    <property type="entry name" value="GPCR_2-like_7TM"/>
</dbReference>
<keyword evidence="3 6" id="KW-1133">Transmembrane helix</keyword>
<name>A0A1W4WTJ4_AGRPL</name>
<dbReference type="PROSITE" id="PS50261">
    <property type="entry name" value="G_PROTEIN_RECEP_F2_4"/>
    <property type="match status" value="1"/>
</dbReference>
<gene>
    <name evidence="10" type="primary">LOC108738331</name>
</gene>
<dbReference type="AlphaFoldDB" id="A0A1W4WTJ4"/>
<keyword evidence="4 6" id="KW-0472">Membrane</keyword>
<dbReference type="PANTHER" id="PTHR45902">
    <property type="entry name" value="LATROPHILIN RECEPTOR-LIKE PROTEIN A"/>
    <property type="match status" value="1"/>
</dbReference>
<evidence type="ECO:0000313" key="10">
    <source>
        <dbReference type="RefSeq" id="XP_018327216.1"/>
    </source>
</evidence>
<evidence type="ECO:0000256" key="5">
    <source>
        <dbReference type="SAM" id="MobiDB-lite"/>
    </source>
</evidence>
<dbReference type="InterPro" id="IPR053231">
    <property type="entry name" value="GPCR_LN-TM7"/>
</dbReference>
<dbReference type="GO" id="GO:0016020">
    <property type="term" value="C:membrane"/>
    <property type="evidence" value="ECO:0007669"/>
    <property type="project" value="UniProtKB-SubCell"/>
</dbReference>
<feature type="transmembrane region" description="Helical" evidence="6">
    <location>
        <begin position="361"/>
        <end position="380"/>
    </location>
</feature>
<reference evidence="10" key="1">
    <citation type="submission" date="2025-08" db="UniProtKB">
        <authorList>
            <consortium name="RefSeq"/>
        </authorList>
    </citation>
    <scope>IDENTIFICATION</scope>
    <source>
        <tissue evidence="10">Entire body</tissue>
    </source>
</reference>
<feature type="domain" description="G-protein coupled receptors family 2 profile 2" evidence="8">
    <location>
        <begin position="116"/>
        <end position="372"/>
    </location>
</feature>
<dbReference type="KEGG" id="apln:108738331"/>
<accession>A0A1W4WTJ4</accession>
<evidence type="ECO:0000256" key="4">
    <source>
        <dbReference type="ARBA" id="ARBA00023136"/>
    </source>
</evidence>
<feature type="transmembrane region" description="Helical" evidence="6">
    <location>
        <begin position="259"/>
        <end position="278"/>
    </location>
</feature>
<dbReference type="RefSeq" id="XP_018327216.1">
    <property type="nucleotide sequence ID" value="XM_018471714.1"/>
</dbReference>
<feature type="transmembrane region" description="Helical" evidence="6">
    <location>
        <begin position="153"/>
        <end position="175"/>
    </location>
</feature>
<protein>
    <submittedName>
        <fullName evidence="10">Adhesion G protein-coupled receptor L3-like</fullName>
    </submittedName>
</protein>
<feature type="chain" id="PRO_5010699884" evidence="7">
    <location>
        <begin position="19"/>
        <end position="451"/>
    </location>
</feature>
<dbReference type="Proteomes" id="UP000192223">
    <property type="component" value="Unplaced"/>
</dbReference>
<feature type="transmembrane region" description="Helical" evidence="6">
    <location>
        <begin position="336"/>
        <end position="355"/>
    </location>
</feature>
<evidence type="ECO:0000256" key="3">
    <source>
        <dbReference type="ARBA" id="ARBA00022989"/>
    </source>
</evidence>
<dbReference type="InParanoid" id="A0A1W4WTJ4"/>
<dbReference type="GO" id="GO:0007166">
    <property type="term" value="P:cell surface receptor signaling pathway"/>
    <property type="evidence" value="ECO:0007669"/>
    <property type="project" value="InterPro"/>
</dbReference>
<keyword evidence="7" id="KW-0732">Signal</keyword>
<evidence type="ECO:0000256" key="7">
    <source>
        <dbReference type="SAM" id="SignalP"/>
    </source>
</evidence>
<evidence type="ECO:0000259" key="8">
    <source>
        <dbReference type="PROSITE" id="PS50261"/>
    </source>
</evidence>
<feature type="transmembrane region" description="Helical" evidence="6">
    <location>
        <begin position="119"/>
        <end position="141"/>
    </location>
</feature>
<dbReference type="GeneID" id="108738331"/>
<feature type="compositionally biased region" description="Low complexity" evidence="5">
    <location>
        <begin position="434"/>
        <end position="451"/>
    </location>
</feature>
<dbReference type="PANTHER" id="PTHR45902:SF4">
    <property type="entry name" value="G-PROTEIN COUPLED RECEPTORS FAMILY 2 PROFILE 2 DOMAIN-CONTAINING PROTEIN"/>
    <property type="match status" value="1"/>
</dbReference>
<evidence type="ECO:0000256" key="6">
    <source>
        <dbReference type="SAM" id="Phobius"/>
    </source>
</evidence>
<evidence type="ECO:0000256" key="2">
    <source>
        <dbReference type="ARBA" id="ARBA00022692"/>
    </source>
</evidence>
<dbReference type="Pfam" id="PF00002">
    <property type="entry name" value="7tm_2"/>
    <property type="match status" value="1"/>
</dbReference>
<sequence length="451" mass="50476">MLEMKIFILVSIFGGISFGSINSTLKQSTSGEDYYNYDYDLPLNTSSEGGSYSKADALILPVPELPESKNVHTFENDDDILPDDSLADSDLRDHNFIDNLMYVYYGPKNKNNNKYGPEVIVIGSVLSCAAQLLTIFCILLKRNQGGRKENSKVFLHLMGCMCMANLIFMLGVHATKSAVKCEIVAVLLHYLHLVTAFWIFLYCHYVYQQFSKHICSPTKCMYFLAYGLPSLISLTSLVITPNSYETRKFCFVSVQRGMLLNYMFPVSCLIVATTVYALNGIRRINLELSKLDVASSAESLNILKNEILNNENAKHESPEIDGEIASLKECKTCFKLLCILQTCYGIVWFLAVTALENAYSGIGISVFYALFSSAFNWYILARMKPLTPSIVWTKASNSVTIPYFGEKEKDCAIDKKPKGHEQEISDDIPLLPTSENSSSKSSQEFISTITS</sequence>
<evidence type="ECO:0000313" key="9">
    <source>
        <dbReference type="Proteomes" id="UP000192223"/>
    </source>
</evidence>
<organism evidence="9 10">
    <name type="scientific">Agrilus planipennis</name>
    <name type="common">Emerald ash borer</name>
    <name type="synonym">Agrilus marcopoli</name>
    <dbReference type="NCBI Taxonomy" id="224129"/>
    <lineage>
        <taxon>Eukaryota</taxon>
        <taxon>Metazoa</taxon>
        <taxon>Ecdysozoa</taxon>
        <taxon>Arthropoda</taxon>
        <taxon>Hexapoda</taxon>
        <taxon>Insecta</taxon>
        <taxon>Pterygota</taxon>
        <taxon>Neoptera</taxon>
        <taxon>Endopterygota</taxon>
        <taxon>Coleoptera</taxon>
        <taxon>Polyphaga</taxon>
        <taxon>Elateriformia</taxon>
        <taxon>Buprestoidea</taxon>
        <taxon>Buprestidae</taxon>
        <taxon>Agrilinae</taxon>
        <taxon>Agrilus</taxon>
    </lineage>
</organism>
<dbReference type="Gene3D" id="1.20.1070.10">
    <property type="entry name" value="Rhodopsin 7-helix transmembrane proteins"/>
    <property type="match status" value="1"/>
</dbReference>
<dbReference type="OrthoDB" id="347083at2759"/>
<keyword evidence="9" id="KW-1185">Reference proteome</keyword>
<evidence type="ECO:0000256" key="1">
    <source>
        <dbReference type="ARBA" id="ARBA00004141"/>
    </source>
</evidence>
<dbReference type="GO" id="GO:0004930">
    <property type="term" value="F:G protein-coupled receptor activity"/>
    <property type="evidence" value="ECO:0007669"/>
    <property type="project" value="InterPro"/>
</dbReference>
<feature type="transmembrane region" description="Helical" evidence="6">
    <location>
        <begin position="219"/>
        <end position="239"/>
    </location>
</feature>
<feature type="signal peptide" evidence="7">
    <location>
        <begin position="1"/>
        <end position="18"/>
    </location>
</feature>
<dbReference type="InterPro" id="IPR000832">
    <property type="entry name" value="GPCR_2_secretin-like"/>
</dbReference>
<proteinExistence type="predicted"/>
<comment type="subcellular location">
    <subcellularLocation>
        <location evidence="1">Membrane</location>
        <topology evidence="1">Multi-pass membrane protein</topology>
    </subcellularLocation>
</comment>
<keyword evidence="2 6" id="KW-0812">Transmembrane</keyword>
<dbReference type="STRING" id="224129.A0A1W4WTJ4"/>